<accession>A0AA88HSV3</accession>
<comment type="caution">
    <text evidence="2">The sequence shown here is derived from an EMBL/GenBank/DDBJ whole genome shotgun (WGS) entry which is preliminary data.</text>
</comment>
<reference evidence="2" key="1">
    <citation type="submission" date="2023-07" db="EMBL/GenBank/DDBJ databases">
        <title>Chromosome-level genome assembly of Artemia franciscana.</title>
        <authorList>
            <person name="Jo E."/>
        </authorList>
    </citation>
    <scope>NUCLEOTIDE SEQUENCE</scope>
    <source>
        <tissue evidence="2">Whole body</tissue>
    </source>
</reference>
<gene>
    <name evidence="2" type="ORF">QYM36_008924</name>
</gene>
<proteinExistence type="predicted"/>
<name>A0AA88HSV3_ARTSF</name>
<keyword evidence="3" id="KW-1185">Reference proteome</keyword>
<evidence type="ECO:0000256" key="1">
    <source>
        <dbReference type="SAM" id="SignalP"/>
    </source>
</evidence>
<organism evidence="2 3">
    <name type="scientific">Artemia franciscana</name>
    <name type="common">Brine shrimp</name>
    <name type="synonym">Artemia sanfranciscana</name>
    <dbReference type="NCBI Taxonomy" id="6661"/>
    <lineage>
        <taxon>Eukaryota</taxon>
        <taxon>Metazoa</taxon>
        <taxon>Ecdysozoa</taxon>
        <taxon>Arthropoda</taxon>
        <taxon>Crustacea</taxon>
        <taxon>Branchiopoda</taxon>
        <taxon>Anostraca</taxon>
        <taxon>Artemiidae</taxon>
        <taxon>Artemia</taxon>
    </lineage>
</organism>
<dbReference type="AlphaFoldDB" id="A0AA88HSV3"/>
<protein>
    <submittedName>
        <fullName evidence="2">Uncharacterized protein</fullName>
    </submittedName>
</protein>
<dbReference type="Proteomes" id="UP001187531">
    <property type="component" value="Unassembled WGS sequence"/>
</dbReference>
<sequence>MRFAILFTFLFVGSITTLPNEAYEPTYSNWNQRNIGYREAPTLEPHPKVGLYAATNGYFGDVPFDLMQRQQPYYAQEYLSYDSFLPISDYMHYVPDGRTSELFNLNWPLQDNNFGFDPIGMVVNSALTPLHRPVFNVPELKVGEEQDRRSVDVRDRRPSTVQSNAWLPSRMKF</sequence>
<feature type="chain" id="PRO_5041695672" evidence="1">
    <location>
        <begin position="23"/>
        <end position="173"/>
    </location>
</feature>
<evidence type="ECO:0000313" key="2">
    <source>
        <dbReference type="EMBL" id="KAK2714528.1"/>
    </source>
</evidence>
<evidence type="ECO:0000313" key="3">
    <source>
        <dbReference type="Proteomes" id="UP001187531"/>
    </source>
</evidence>
<dbReference type="EMBL" id="JAVRJZ010000013">
    <property type="protein sequence ID" value="KAK2714528.1"/>
    <property type="molecule type" value="Genomic_DNA"/>
</dbReference>
<feature type="signal peptide" evidence="1">
    <location>
        <begin position="1"/>
        <end position="22"/>
    </location>
</feature>
<keyword evidence="1" id="KW-0732">Signal</keyword>